<protein>
    <recommendedName>
        <fullName evidence="3">ABC transport system ATP-binding protein</fullName>
    </recommendedName>
</protein>
<organism evidence="1 2">
    <name type="scientific">Thermoclostridium caenicola</name>
    <dbReference type="NCBI Taxonomy" id="659425"/>
    <lineage>
        <taxon>Bacteria</taxon>
        <taxon>Bacillati</taxon>
        <taxon>Bacillota</taxon>
        <taxon>Clostridia</taxon>
        <taxon>Eubacteriales</taxon>
        <taxon>Oscillospiraceae</taxon>
        <taxon>Thermoclostridium</taxon>
    </lineage>
</organism>
<gene>
    <name evidence="1" type="ORF">SAMN05444373_100144</name>
</gene>
<sequence>MMDILAALNHEGKPLVTVAHEPLIARRYRHIVYLRNSGITAQARIRL</sequence>
<dbReference type="Proteomes" id="UP000324781">
    <property type="component" value="Unassembled WGS sequence"/>
</dbReference>
<evidence type="ECO:0000313" key="2">
    <source>
        <dbReference type="Proteomes" id="UP000324781"/>
    </source>
</evidence>
<accession>A0A1M6AHR5</accession>
<dbReference type="AlphaFoldDB" id="A0A1M6AHR5"/>
<dbReference type="RefSeq" id="WP_188118286.1">
    <property type="nucleotide sequence ID" value="NZ_DAONMB010000064.1"/>
</dbReference>
<proteinExistence type="predicted"/>
<keyword evidence="2" id="KW-1185">Reference proteome</keyword>
<evidence type="ECO:0008006" key="3">
    <source>
        <dbReference type="Google" id="ProtNLM"/>
    </source>
</evidence>
<dbReference type="EMBL" id="FQZP01000001">
    <property type="protein sequence ID" value="SHI36025.1"/>
    <property type="molecule type" value="Genomic_DNA"/>
</dbReference>
<evidence type="ECO:0000313" key="1">
    <source>
        <dbReference type="EMBL" id="SHI36025.1"/>
    </source>
</evidence>
<name>A0A1M6AHR5_9FIRM</name>
<reference evidence="1 2" key="1">
    <citation type="submission" date="2016-11" db="EMBL/GenBank/DDBJ databases">
        <authorList>
            <person name="Varghese N."/>
            <person name="Submissions S."/>
        </authorList>
    </citation>
    <scope>NUCLEOTIDE SEQUENCE [LARGE SCALE GENOMIC DNA]</scope>
    <source>
        <strain evidence="1 2">DSM 19027</strain>
    </source>
</reference>